<dbReference type="Proteomes" id="UP000499080">
    <property type="component" value="Unassembled WGS sequence"/>
</dbReference>
<protein>
    <submittedName>
        <fullName evidence="1">Uncharacterized protein</fullName>
    </submittedName>
</protein>
<organism evidence="1 2">
    <name type="scientific">Araneus ventricosus</name>
    <name type="common">Orbweaver spider</name>
    <name type="synonym">Epeira ventricosa</name>
    <dbReference type="NCBI Taxonomy" id="182803"/>
    <lineage>
        <taxon>Eukaryota</taxon>
        <taxon>Metazoa</taxon>
        <taxon>Ecdysozoa</taxon>
        <taxon>Arthropoda</taxon>
        <taxon>Chelicerata</taxon>
        <taxon>Arachnida</taxon>
        <taxon>Araneae</taxon>
        <taxon>Araneomorphae</taxon>
        <taxon>Entelegynae</taxon>
        <taxon>Araneoidea</taxon>
        <taxon>Araneidae</taxon>
        <taxon>Araneus</taxon>
    </lineage>
</organism>
<comment type="caution">
    <text evidence="1">The sequence shown here is derived from an EMBL/GenBank/DDBJ whole genome shotgun (WGS) entry which is preliminary data.</text>
</comment>
<dbReference type="AlphaFoldDB" id="A0A4Y2ULC1"/>
<accession>A0A4Y2ULC1</accession>
<reference evidence="1 2" key="1">
    <citation type="journal article" date="2019" name="Sci. Rep.">
        <title>Orb-weaving spider Araneus ventricosus genome elucidates the spidroin gene catalogue.</title>
        <authorList>
            <person name="Kono N."/>
            <person name="Nakamura H."/>
            <person name="Ohtoshi R."/>
            <person name="Moran D.A.P."/>
            <person name="Shinohara A."/>
            <person name="Yoshida Y."/>
            <person name="Fujiwara M."/>
            <person name="Mori M."/>
            <person name="Tomita M."/>
            <person name="Arakawa K."/>
        </authorList>
    </citation>
    <scope>NUCLEOTIDE SEQUENCE [LARGE SCALE GENOMIC DNA]</scope>
</reference>
<evidence type="ECO:0000313" key="2">
    <source>
        <dbReference type="Proteomes" id="UP000499080"/>
    </source>
</evidence>
<keyword evidence="2" id="KW-1185">Reference proteome</keyword>
<proteinExistence type="predicted"/>
<gene>
    <name evidence="1" type="ORF">AVEN_210901_1</name>
</gene>
<name>A0A4Y2ULC1_ARAVE</name>
<evidence type="ECO:0000313" key="1">
    <source>
        <dbReference type="EMBL" id="GBO13819.1"/>
    </source>
</evidence>
<dbReference type="EMBL" id="BGPR01038054">
    <property type="protein sequence ID" value="GBO13819.1"/>
    <property type="molecule type" value="Genomic_DNA"/>
</dbReference>
<sequence length="132" mass="15350">MAEEIDNVFENDQMDIRKPTDTNRCVCKERIVCKSGAFSNRSTKIDCDETSNSSELGIEPAFIELKGKRTNNCTGWGYTRWDRWLMKSFLRKPCGNGFRNGLRGNAFANSLWKVKWQPFRNFLCYLGQQKFS</sequence>